<evidence type="ECO:0000256" key="3">
    <source>
        <dbReference type="ARBA" id="ARBA00011738"/>
    </source>
</evidence>
<evidence type="ECO:0000313" key="15">
    <source>
        <dbReference type="Proteomes" id="UP000249396"/>
    </source>
</evidence>
<accession>A0A2W4T259</accession>
<evidence type="ECO:0000256" key="10">
    <source>
        <dbReference type="HAMAP-Rule" id="MF_01151"/>
    </source>
</evidence>
<dbReference type="SUPFAM" id="SSF58014">
    <property type="entry name" value="Coiled-coil domain of nucleotide exchange factor GrpE"/>
    <property type="match status" value="1"/>
</dbReference>
<evidence type="ECO:0000256" key="13">
    <source>
        <dbReference type="SAM" id="MobiDB-lite"/>
    </source>
</evidence>
<dbReference type="Gene3D" id="2.30.22.10">
    <property type="entry name" value="Head domain of nucleotide exchange factor GrpE"/>
    <property type="match status" value="1"/>
</dbReference>
<dbReference type="GO" id="GO:0042803">
    <property type="term" value="F:protein homodimerization activity"/>
    <property type="evidence" value="ECO:0007669"/>
    <property type="project" value="InterPro"/>
</dbReference>
<comment type="function">
    <text evidence="7 10 11">Participates actively in the response to hyperosmotic and heat shock by preventing the aggregation of stress-denatured proteins, in association with DnaK and GrpE. It is the nucleotide exchange factor for DnaK and may function as a thermosensor. Unfolded proteins bind initially to DnaJ; upon interaction with the DnaJ-bound protein, DnaK hydrolyzes its bound ATP, resulting in the formation of a stable complex. GrpE releases ADP from DnaK; ATP binding to DnaK triggers the release of the substrate protein, thus completing the reaction cycle. Several rounds of ATP-dependent interactions between DnaJ, DnaK and GrpE are required for fully efficient folding.</text>
</comment>
<dbReference type="HAMAP" id="MF_01151">
    <property type="entry name" value="GrpE"/>
    <property type="match status" value="1"/>
</dbReference>
<comment type="subcellular location">
    <subcellularLocation>
        <location evidence="1 10">Cytoplasm</location>
    </subcellularLocation>
</comment>
<dbReference type="Proteomes" id="UP000249396">
    <property type="component" value="Unassembled WGS sequence"/>
</dbReference>
<evidence type="ECO:0000256" key="1">
    <source>
        <dbReference type="ARBA" id="ARBA00004496"/>
    </source>
</evidence>
<evidence type="ECO:0000256" key="6">
    <source>
        <dbReference type="ARBA" id="ARBA00023186"/>
    </source>
</evidence>
<dbReference type="GO" id="GO:0051087">
    <property type="term" value="F:protein-folding chaperone binding"/>
    <property type="evidence" value="ECO:0007669"/>
    <property type="project" value="InterPro"/>
</dbReference>
<keyword evidence="4 10" id="KW-0963">Cytoplasm</keyword>
<evidence type="ECO:0000256" key="8">
    <source>
        <dbReference type="ARBA" id="ARBA00072274"/>
    </source>
</evidence>
<dbReference type="InterPro" id="IPR000740">
    <property type="entry name" value="GrpE"/>
</dbReference>
<comment type="caution">
    <text evidence="14">The sequence shown here is derived from an EMBL/GenBank/DDBJ whole genome shotgun (WGS) entry which is preliminary data.</text>
</comment>
<dbReference type="PANTHER" id="PTHR21237">
    <property type="entry name" value="GRPE PROTEIN"/>
    <property type="match status" value="1"/>
</dbReference>
<dbReference type="GO" id="GO:0000774">
    <property type="term" value="F:adenyl-nucleotide exchange factor activity"/>
    <property type="evidence" value="ECO:0007669"/>
    <property type="project" value="InterPro"/>
</dbReference>
<proteinExistence type="inferred from homology"/>
<evidence type="ECO:0000256" key="4">
    <source>
        <dbReference type="ARBA" id="ARBA00022490"/>
    </source>
</evidence>
<dbReference type="EMBL" id="QJPH01000268">
    <property type="protein sequence ID" value="PZN81520.1"/>
    <property type="molecule type" value="Genomic_DNA"/>
</dbReference>
<evidence type="ECO:0000256" key="11">
    <source>
        <dbReference type="RuleBase" id="RU000639"/>
    </source>
</evidence>
<keyword evidence="5 10" id="KW-0346">Stress response</keyword>
<name>A0A2W4T259_9GAMM</name>
<reference evidence="14 15" key="1">
    <citation type="journal article" date="2018" name="Aquat. Microb. Ecol.">
        <title>Gammaproteobacterial methanotrophs dominate.</title>
        <authorList>
            <person name="Rissanen A.J."/>
            <person name="Saarenheimo J."/>
            <person name="Tiirola M."/>
            <person name="Peura S."/>
            <person name="Aalto S.L."/>
            <person name="Karvinen A."/>
            <person name="Nykanen H."/>
        </authorList>
    </citation>
    <scope>NUCLEOTIDE SEQUENCE [LARGE SCALE GENOMIC DNA]</scope>
    <source>
        <strain evidence="14">AMbin10</strain>
    </source>
</reference>
<evidence type="ECO:0000313" key="14">
    <source>
        <dbReference type="EMBL" id="PZN81520.1"/>
    </source>
</evidence>
<dbReference type="GO" id="GO:0051082">
    <property type="term" value="F:unfolded protein binding"/>
    <property type="evidence" value="ECO:0007669"/>
    <property type="project" value="TreeGrafter"/>
</dbReference>
<dbReference type="CDD" id="cd00446">
    <property type="entry name" value="GrpE"/>
    <property type="match status" value="1"/>
</dbReference>
<dbReference type="Pfam" id="PF01025">
    <property type="entry name" value="GrpE"/>
    <property type="match status" value="1"/>
</dbReference>
<dbReference type="GO" id="GO:0005829">
    <property type="term" value="C:cytosol"/>
    <property type="evidence" value="ECO:0007669"/>
    <property type="project" value="TreeGrafter"/>
</dbReference>
<evidence type="ECO:0000256" key="12">
    <source>
        <dbReference type="RuleBase" id="RU004478"/>
    </source>
</evidence>
<feature type="region of interest" description="Disordered" evidence="13">
    <location>
        <begin position="1"/>
        <end position="20"/>
    </location>
</feature>
<dbReference type="NCBIfam" id="NF010748">
    <property type="entry name" value="PRK14150.1"/>
    <property type="match status" value="1"/>
</dbReference>
<dbReference type="PRINTS" id="PR00773">
    <property type="entry name" value="GRPEPROTEIN"/>
</dbReference>
<evidence type="ECO:0000256" key="7">
    <source>
        <dbReference type="ARBA" id="ARBA00053401"/>
    </source>
</evidence>
<organism evidence="14 15">
    <name type="scientific">Candidatus Methylumidiphilus alinenensis</name>
    <dbReference type="NCBI Taxonomy" id="2202197"/>
    <lineage>
        <taxon>Bacteria</taxon>
        <taxon>Pseudomonadati</taxon>
        <taxon>Pseudomonadota</taxon>
        <taxon>Gammaproteobacteria</taxon>
        <taxon>Methylococcales</taxon>
        <taxon>Candidatus Methylumidiphilus</taxon>
    </lineage>
</organism>
<dbReference type="PANTHER" id="PTHR21237:SF23">
    <property type="entry name" value="GRPE PROTEIN HOMOLOG, MITOCHONDRIAL"/>
    <property type="match status" value="1"/>
</dbReference>
<dbReference type="InterPro" id="IPR009012">
    <property type="entry name" value="GrpE_head"/>
</dbReference>
<evidence type="ECO:0000256" key="9">
    <source>
        <dbReference type="ARBA" id="ARBA00076414"/>
    </source>
</evidence>
<evidence type="ECO:0000256" key="2">
    <source>
        <dbReference type="ARBA" id="ARBA00009054"/>
    </source>
</evidence>
<gene>
    <name evidence="10" type="primary">grpE</name>
    <name evidence="14" type="ORF">DM484_08355</name>
</gene>
<evidence type="ECO:0000256" key="5">
    <source>
        <dbReference type="ARBA" id="ARBA00023016"/>
    </source>
</evidence>
<dbReference type="FunFam" id="2.30.22.10:FF:000001">
    <property type="entry name" value="Protein GrpE"/>
    <property type="match status" value="1"/>
</dbReference>
<dbReference type="NCBIfam" id="NF010737">
    <property type="entry name" value="PRK14139.1"/>
    <property type="match status" value="1"/>
</dbReference>
<keyword evidence="6 10" id="KW-0143">Chaperone</keyword>
<dbReference type="PROSITE" id="PS01071">
    <property type="entry name" value="GRPE"/>
    <property type="match status" value="1"/>
</dbReference>
<comment type="similarity">
    <text evidence="2 10 12">Belongs to the GrpE family.</text>
</comment>
<dbReference type="InterPro" id="IPR013805">
    <property type="entry name" value="GrpE_CC"/>
</dbReference>
<dbReference type="NCBIfam" id="NF010738">
    <property type="entry name" value="PRK14140.1"/>
    <property type="match status" value="1"/>
</dbReference>
<sequence length="208" mass="23453">MSEDQSLQEDQSLDPVIETEPELLLADENVLEADDEEELQWLDAAPEDQRPPENLSAQLAGAFLKAEEYRDQSLRTLAEMENLRRRTEKEIGDVRKYAVEKFAREMLVVLDSLELGIQAAAGDSPDVSKLREGSELTLRQFLAVLEKFNVQPIEALGAKFDPTLHQAMTMVESDEAEPNTVVKVFQKGYTINDRLLRPAMVVIAKQKP</sequence>
<dbReference type="GO" id="GO:0006457">
    <property type="term" value="P:protein folding"/>
    <property type="evidence" value="ECO:0007669"/>
    <property type="project" value="InterPro"/>
</dbReference>
<dbReference type="SUPFAM" id="SSF51064">
    <property type="entry name" value="Head domain of nucleotide exchange factor GrpE"/>
    <property type="match status" value="1"/>
</dbReference>
<dbReference type="AlphaFoldDB" id="A0A2W4T259"/>
<dbReference type="Gene3D" id="3.90.20.20">
    <property type="match status" value="1"/>
</dbReference>
<comment type="subunit">
    <text evidence="3 10">Homodimer.</text>
</comment>
<protein>
    <recommendedName>
        <fullName evidence="8 10">Protein GrpE</fullName>
    </recommendedName>
    <alternativeName>
        <fullName evidence="9 10">HSP-70 cofactor</fullName>
    </alternativeName>
</protein>